<sequence>MGGVPAERRVTAPSSTGVLPAGSRPAGPRPWVLALAAVAAVLVVGAVAVVGYRVLVVEEDEPMASTGAAVKSGTGELRTDLDPLLARFPVLGAPEGARWMSGTYGRADVPGPSTYWIDAVVTLPADRVTGLVSAHHPVAEGREPSVADGLRDALPPGPFLTGEALTSAFSHDRWRATAYLDVGTGTLVLTATGT</sequence>
<feature type="transmembrane region" description="Helical" evidence="2">
    <location>
        <begin position="31"/>
        <end position="55"/>
    </location>
</feature>
<evidence type="ECO:0000256" key="2">
    <source>
        <dbReference type="SAM" id="Phobius"/>
    </source>
</evidence>
<dbReference type="Proteomes" id="UP001268819">
    <property type="component" value="Unassembled WGS sequence"/>
</dbReference>
<evidence type="ECO:0000313" key="4">
    <source>
        <dbReference type="Proteomes" id="UP001268819"/>
    </source>
</evidence>
<feature type="compositionally biased region" description="Basic and acidic residues" evidence="1">
    <location>
        <begin position="1"/>
        <end position="10"/>
    </location>
</feature>
<comment type="caution">
    <text evidence="3">The sequence shown here is derived from an EMBL/GenBank/DDBJ whole genome shotgun (WGS) entry which is preliminary data.</text>
</comment>
<accession>A0ABU1Q179</accession>
<protein>
    <submittedName>
        <fullName evidence="3">Uncharacterized protein</fullName>
    </submittedName>
</protein>
<proteinExistence type="predicted"/>
<dbReference type="EMBL" id="JAVDSG010000001">
    <property type="protein sequence ID" value="MDR6596655.1"/>
    <property type="molecule type" value="Genomic_DNA"/>
</dbReference>
<organism evidence="3 4">
    <name type="scientific">Saccharothrix longispora</name>
    <dbReference type="NCBI Taxonomy" id="33920"/>
    <lineage>
        <taxon>Bacteria</taxon>
        <taxon>Bacillati</taxon>
        <taxon>Actinomycetota</taxon>
        <taxon>Actinomycetes</taxon>
        <taxon>Pseudonocardiales</taxon>
        <taxon>Pseudonocardiaceae</taxon>
        <taxon>Saccharothrix</taxon>
    </lineage>
</organism>
<keyword evidence="4" id="KW-1185">Reference proteome</keyword>
<keyword evidence="2" id="KW-1133">Transmembrane helix</keyword>
<reference evidence="3 4" key="1">
    <citation type="submission" date="2023-07" db="EMBL/GenBank/DDBJ databases">
        <title>Sequencing the genomes of 1000 actinobacteria strains.</title>
        <authorList>
            <person name="Klenk H.-P."/>
        </authorList>
    </citation>
    <scope>NUCLEOTIDE SEQUENCE [LARGE SCALE GENOMIC DNA]</scope>
    <source>
        <strain evidence="3 4">DSM 43749</strain>
    </source>
</reference>
<name>A0ABU1Q179_9PSEU</name>
<keyword evidence="2" id="KW-0472">Membrane</keyword>
<feature type="region of interest" description="Disordered" evidence="1">
    <location>
        <begin position="1"/>
        <end position="25"/>
    </location>
</feature>
<gene>
    <name evidence="3" type="ORF">J2S66_005039</name>
</gene>
<keyword evidence="2" id="KW-0812">Transmembrane</keyword>
<evidence type="ECO:0000256" key="1">
    <source>
        <dbReference type="SAM" id="MobiDB-lite"/>
    </source>
</evidence>
<evidence type="ECO:0000313" key="3">
    <source>
        <dbReference type="EMBL" id="MDR6596655.1"/>
    </source>
</evidence>